<organism evidence="2 3">
    <name type="scientific">candidate division WOR-3 bacterium</name>
    <dbReference type="NCBI Taxonomy" id="2052148"/>
    <lineage>
        <taxon>Bacteria</taxon>
        <taxon>Bacteria division WOR-3</taxon>
    </lineage>
</organism>
<reference evidence="2 3" key="1">
    <citation type="submission" date="2018-06" db="EMBL/GenBank/DDBJ databases">
        <title>Extensive metabolic versatility and redundancy in microbially diverse, dynamic hydrothermal sediments.</title>
        <authorList>
            <person name="Dombrowski N."/>
            <person name="Teske A."/>
            <person name="Baker B.J."/>
        </authorList>
    </citation>
    <scope>NUCLEOTIDE SEQUENCE [LARGE SCALE GENOMIC DNA]</scope>
    <source>
        <strain evidence="2">B36_G15</strain>
    </source>
</reference>
<protein>
    <submittedName>
        <fullName evidence="2">Uncharacterized protein</fullName>
    </submittedName>
</protein>
<dbReference type="AlphaFoldDB" id="A0A660SG31"/>
<gene>
    <name evidence="2" type="ORF">DRP53_07120</name>
</gene>
<evidence type="ECO:0000313" key="3">
    <source>
        <dbReference type="Proteomes" id="UP000268469"/>
    </source>
</evidence>
<keyword evidence="1" id="KW-0812">Transmembrane</keyword>
<feature type="transmembrane region" description="Helical" evidence="1">
    <location>
        <begin position="106"/>
        <end position="129"/>
    </location>
</feature>
<feature type="transmembrane region" description="Helical" evidence="1">
    <location>
        <begin position="9"/>
        <end position="27"/>
    </location>
</feature>
<evidence type="ECO:0000256" key="1">
    <source>
        <dbReference type="SAM" id="Phobius"/>
    </source>
</evidence>
<comment type="caution">
    <text evidence="2">The sequence shown here is derived from an EMBL/GenBank/DDBJ whole genome shotgun (WGS) entry which is preliminary data.</text>
</comment>
<keyword evidence="1" id="KW-0472">Membrane</keyword>
<dbReference type="EMBL" id="QNBE01000066">
    <property type="protein sequence ID" value="RKX69779.1"/>
    <property type="molecule type" value="Genomic_DNA"/>
</dbReference>
<name>A0A660SG31_UNCW3</name>
<proteinExistence type="predicted"/>
<dbReference type="Proteomes" id="UP000268469">
    <property type="component" value="Unassembled WGS sequence"/>
</dbReference>
<sequence length="148" mass="17099">MTFADLRRLLLLIVFLITAAISCWYAFPMAGGLALERASEEIFAVVMQRDDVKNLLDQVNIFSIKLKLTPYFILGIILGITVFLLGKIKDFRNIPEVISLSRILSLYVVLVSLISMILIWLDITIWGWLWIRVGYFWETCFLLHSMPK</sequence>
<accession>A0A660SG31</accession>
<feature type="transmembrane region" description="Helical" evidence="1">
    <location>
        <begin position="68"/>
        <end position="86"/>
    </location>
</feature>
<evidence type="ECO:0000313" key="2">
    <source>
        <dbReference type="EMBL" id="RKX69779.1"/>
    </source>
</evidence>
<dbReference type="PROSITE" id="PS51257">
    <property type="entry name" value="PROKAR_LIPOPROTEIN"/>
    <property type="match status" value="1"/>
</dbReference>
<keyword evidence="1" id="KW-1133">Transmembrane helix</keyword>